<dbReference type="SUPFAM" id="SSF56672">
    <property type="entry name" value="DNA/RNA polymerases"/>
    <property type="match status" value="1"/>
</dbReference>
<dbReference type="PANTHER" id="PTHR24559:SF457">
    <property type="entry name" value="RNA-DIRECTED DNA POLYMERASE HOMOLOG"/>
    <property type="match status" value="1"/>
</dbReference>
<feature type="domain" description="Reverse transcriptase" evidence="1">
    <location>
        <begin position="183"/>
        <end position="332"/>
    </location>
</feature>
<protein>
    <recommendedName>
        <fullName evidence="1">Reverse transcriptase domain-containing protein</fullName>
    </recommendedName>
</protein>
<evidence type="ECO:0000313" key="3">
    <source>
        <dbReference type="Proteomes" id="UP001227230"/>
    </source>
</evidence>
<dbReference type="InterPro" id="IPR000477">
    <property type="entry name" value="RT_dom"/>
</dbReference>
<organism evidence="2 3">
    <name type="scientific">Vitis vinifera</name>
    <name type="common">Grape</name>
    <dbReference type="NCBI Taxonomy" id="29760"/>
    <lineage>
        <taxon>Eukaryota</taxon>
        <taxon>Viridiplantae</taxon>
        <taxon>Streptophyta</taxon>
        <taxon>Embryophyta</taxon>
        <taxon>Tracheophyta</taxon>
        <taxon>Spermatophyta</taxon>
        <taxon>Magnoliopsida</taxon>
        <taxon>eudicotyledons</taxon>
        <taxon>Gunneridae</taxon>
        <taxon>Pentapetalae</taxon>
        <taxon>rosids</taxon>
        <taxon>Vitales</taxon>
        <taxon>Vitaceae</taxon>
        <taxon>Viteae</taxon>
        <taxon>Vitis</taxon>
    </lineage>
</organism>
<dbReference type="PANTHER" id="PTHR24559">
    <property type="entry name" value="TRANSPOSON TY3-I GAG-POL POLYPROTEIN"/>
    <property type="match status" value="1"/>
</dbReference>
<dbReference type="InterPro" id="IPR043502">
    <property type="entry name" value="DNA/RNA_pol_sf"/>
</dbReference>
<dbReference type="Gene3D" id="3.30.70.270">
    <property type="match status" value="1"/>
</dbReference>
<keyword evidence="3" id="KW-1185">Reference proteome</keyword>
<dbReference type="EMBL" id="CP126651">
    <property type="protein sequence ID" value="WJZ85747.1"/>
    <property type="molecule type" value="Genomic_DNA"/>
</dbReference>
<sequence length="338" mass="38763">MFGVSTIEVLERTQTILVPELLENDSSLFEGIVSPVEGASDLVDPSLSFDVLSGFVSRSNDVSIASFMDMRDVETVDFGTEDQPREPKIGSPLSTDERDRLIHLLKSNLDVLAWSYEDMPGLDPFIVQHHLPILPHSRLVKQKLKRLHLRWSLQVKEEIQKQLSIGFISVVEYPEWLANVIPIPKKDGKVRVCVDFRDLNKVSPKDDFLLPHIDLLVDSIAGHSMLSFMDGFSGYNQILMAPEDMEKTAFIIEWGTYYYKVMPFGLKNAGTTYQRIATTLFHDMMHRNVEVYVDDMILKSRGKADHLKALERFFERIQKFRLRLNPKKCTFRVTSGKL</sequence>
<dbReference type="Gene3D" id="3.10.10.10">
    <property type="entry name" value="HIV Type 1 Reverse Transcriptase, subunit A, domain 1"/>
    <property type="match status" value="1"/>
</dbReference>
<reference evidence="2 3" key="1">
    <citation type="journal article" date="2023" name="Hortic Res">
        <title>The complete reference genome for grapevine (Vitis vinifera L.) genetics and breeding.</title>
        <authorList>
            <person name="Shi X."/>
            <person name="Cao S."/>
            <person name="Wang X."/>
            <person name="Huang S."/>
            <person name="Wang Y."/>
            <person name="Liu Z."/>
            <person name="Liu W."/>
            <person name="Leng X."/>
            <person name="Peng Y."/>
            <person name="Wang N."/>
            <person name="Wang Y."/>
            <person name="Ma Z."/>
            <person name="Xu X."/>
            <person name="Zhang F."/>
            <person name="Xue H."/>
            <person name="Zhong H."/>
            <person name="Wang Y."/>
            <person name="Zhang K."/>
            <person name="Velt A."/>
            <person name="Avia K."/>
            <person name="Holtgrawe D."/>
            <person name="Grimplet J."/>
            <person name="Matus J.T."/>
            <person name="Ware D."/>
            <person name="Wu X."/>
            <person name="Wang H."/>
            <person name="Liu C."/>
            <person name="Fang Y."/>
            <person name="Rustenholz C."/>
            <person name="Cheng Z."/>
            <person name="Xiao H."/>
            <person name="Zhou Y."/>
        </authorList>
    </citation>
    <scope>NUCLEOTIDE SEQUENCE [LARGE SCALE GENOMIC DNA]</scope>
    <source>
        <strain evidence="3">cv. Pinot noir / PN40024</strain>
        <tissue evidence="2">Leaf</tissue>
    </source>
</reference>
<accession>A0ABY9BST0</accession>
<proteinExistence type="predicted"/>
<evidence type="ECO:0000313" key="2">
    <source>
        <dbReference type="EMBL" id="WJZ85747.1"/>
    </source>
</evidence>
<dbReference type="Pfam" id="PF00078">
    <property type="entry name" value="RVT_1"/>
    <property type="match status" value="1"/>
</dbReference>
<dbReference type="InterPro" id="IPR043128">
    <property type="entry name" value="Rev_trsase/Diguanyl_cyclase"/>
</dbReference>
<evidence type="ECO:0000259" key="1">
    <source>
        <dbReference type="Pfam" id="PF00078"/>
    </source>
</evidence>
<dbReference type="CDD" id="cd01647">
    <property type="entry name" value="RT_LTR"/>
    <property type="match status" value="1"/>
</dbReference>
<gene>
    <name evidence="2" type="ORF">VitviT2T_005267</name>
</gene>
<dbReference type="Proteomes" id="UP001227230">
    <property type="component" value="Chromosome 4"/>
</dbReference>
<dbReference type="InterPro" id="IPR053134">
    <property type="entry name" value="RNA-dir_DNA_polymerase"/>
</dbReference>
<name>A0ABY9BST0_VITVI</name>